<dbReference type="EMBL" id="JBFNXX010000024">
    <property type="protein sequence ID" value="MEW9921879.1"/>
    <property type="molecule type" value="Genomic_DNA"/>
</dbReference>
<name>A0ABV3RU97_9RHOB</name>
<accession>A0ABV3RU97</accession>
<dbReference type="InterPro" id="IPR050903">
    <property type="entry name" value="Bact_Chemotaxis_MeTrfase"/>
</dbReference>
<dbReference type="InterPro" id="IPR029063">
    <property type="entry name" value="SAM-dependent_MTases_sf"/>
</dbReference>
<protein>
    <recommendedName>
        <fullName evidence="5">Chemotaxis protein methyltransferase</fullName>
        <ecNumber evidence="5">2.1.1.80</ecNumber>
    </recommendedName>
</protein>
<dbReference type="SUPFAM" id="SSF47757">
    <property type="entry name" value="Chemotaxis receptor methyltransferase CheR, N-terminal domain"/>
    <property type="match status" value="1"/>
</dbReference>
<comment type="catalytic activity">
    <reaction evidence="1 5">
        <text>L-glutamyl-[protein] + S-adenosyl-L-methionine = [protein]-L-glutamate 5-O-methyl ester + S-adenosyl-L-homocysteine</text>
        <dbReference type="Rhea" id="RHEA:24452"/>
        <dbReference type="Rhea" id="RHEA-COMP:10208"/>
        <dbReference type="Rhea" id="RHEA-COMP:10311"/>
        <dbReference type="ChEBI" id="CHEBI:29973"/>
        <dbReference type="ChEBI" id="CHEBI:57856"/>
        <dbReference type="ChEBI" id="CHEBI:59789"/>
        <dbReference type="ChEBI" id="CHEBI:82795"/>
        <dbReference type="EC" id="2.1.1.80"/>
    </reaction>
</comment>
<dbReference type="PROSITE" id="PS50123">
    <property type="entry name" value="CHER"/>
    <property type="match status" value="1"/>
</dbReference>
<evidence type="ECO:0000256" key="1">
    <source>
        <dbReference type="ARBA" id="ARBA00001541"/>
    </source>
</evidence>
<keyword evidence="8" id="KW-1185">Reference proteome</keyword>
<dbReference type="Gene3D" id="1.10.155.10">
    <property type="entry name" value="Chemotaxis receptor methyltransferase CheR, N-terminal domain"/>
    <property type="match status" value="1"/>
</dbReference>
<keyword evidence="2 5" id="KW-0489">Methyltransferase</keyword>
<evidence type="ECO:0000256" key="5">
    <source>
        <dbReference type="PIRNR" id="PIRNR000410"/>
    </source>
</evidence>
<dbReference type="InterPro" id="IPR000780">
    <property type="entry name" value="CheR_MeTrfase"/>
</dbReference>
<dbReference type="PIRSF" id="PIRSF000410">
    <property type="entry name" value="CheR"/>
    <property type="match status" value="1"/>
</dbReference>
<dbReference type="Gene3D" id="3.40.50.150">
    <property type="entry name" value="Vaccinia Virus protein VP39"/>
    <property type="match status" value="1"/>
</dbReference>
<keyword evidence="3 5" id="KW-0808">Transferase</keyword>
<sequence length="283" mass="32033">MTAQMQISADLDPVSFRAIADLAYRESGLTLVEEKSSMIRSRLRHRLRDLGLPDFSAYSALLQSEQGKGELRYLISALTTNVSHFFRESHHYDTMIGEFEKRLPDLRAGKPMRIWSAGCSNGQEPLSAAMRLIDHTPTAGSLDLRILATDIDSEVVQFARRGLYPERLMGGVSETLLQKYFSREDLGESEPFFRALPSLTSLIRFNELNLLAPWPMTRRFDVIFCRNVVIYFDVETQRRLWPRLHAALAPDGVLFLGHSERIADPGAYGFDCTGPTTYRPIAS</sequence>
<evidence type="ECO:0000313" key="8">
    <source>
        <dbReference type="Proteomes" id="UP001556098"/>
    </source>
</evidence>
<proteinExistence type="predicted"/>
<dbReference type="SMART" id="SM00138">
    <property type="entry name" value="MeTrc"/>
    <property type="match status" value="1"/>
</dbReference>
<dbReference type="CDD" id="cd02440">
    <property type="entry name" value="AdoMet_MTases"/>
    <property type="match status" value="1"/>
</dbReference>
<keyword evidence="4 5" id="KW-0949">S-adenosyl-L-methionine</keyword>
<dbReference type="InterPro" id="IPR022642">
    <property type="entry name" value="CheR_C"/>
</dbReference>
<comment type="caution">
    <text evidence="7">The sequence shown here is derived from an EMBL/GenBank/DDBJ whole genome shotgun (WGS) entry which is preliminary data.</text>
</comment>
<dbReference type="InterPro" id="IPR036804">
    <property type="entry name" value="CheR_N_sf"/>
</dbReference>
<dbReference type="RefSeq" id="WP_367879579.1">
    <property type="nucleotide sequence ID" value="NZ_JBFNXX010000024.1"/>
</dbReference>
<dbReference type="SUPFAM" id="SSF53335">
    <property type="entry name" value="S-adenosyl-L-methionine-dependent methyltransferases"/>
    <property type="match status" value="1"/>
</dbReference>
<evidence type="ECO:0000256" key="2">
    <source>
        <dbReference type="ARBA" id="ARBA00022603"/>
    </source>
</evidence>
<dbReference type="PANTHER" id="PTHR24422">
    <property type="entry name" value="CHEMOTAXIS PROTEIN METHYLTRANSFERASE"/>
    <property type="match status" value="1"/>
</dbReference>
<evidence type="ECO:0000313" key="7">
    <source>
        <dbReference type="EMBL" id="MEW9921879.1"/>
    </source>
</evidence>
<dbReference type="Pfam" id="PF01739">
    <property type="entry name" value="CheR"/>
    <property type="match status" value="1"/>
</dbReference>
<evidence type="ECO:0000256" key="3">
    <source>
        <dbReference type="ARBA" id="ARBA00022679"/>
    </source>
</evidence>
<gene>
    <name evidence="7" type="ORF">AB2B41_19905</name>
</gene>
<dbReference type="EC" id="2.1.1.80" evidence="5"/>
<dbReference type="Proteomes" id="UP001556098">
    <property type="component" value="Unassembled WGS sequence"/>
</dbReference>
<organism evidence="7 8">
    <name type="scientific">Sulfitobacter sediminis</name>
    <dbReference type="NCBI Taxonomy" id="3234186"/>
    <lineage>
        <taxon>Bacteria</taxon>
        <taxon>Pseudomonadati</taxon>
        <taxon>Pseudomonadota</taxon>
        <taxon>Alphaproteobacteria</taxon>
        <taxon>Rhodobacterales</taxon>
        <taxon>Roseobacteraceae</taxon>
        <taxon>Sulfitobacter</taxon>
    </lineage>
</organism>
<dbReference type="InterPro" id="IPR026024">
    <property type="entry name" value="Chemotaxis_MeTrfase_CheR"/>
</dbReference>
<evidence type="ECO:0000256" key="4">
    <source>
        <dbReference type="ARBA" id="ARBA00022691"/>
    </source>
</evidence>
<reference evidence="7 8" key="1">
    <citation type="submission" date="2024-07" db="EMBL/GenBank/DDBJ databases">
        <title>Marimonas sp.nov., isolated from tidal-flat sediment.</title>
        <authorList>
            <person name="Jayan J.N."/>
            <person name="Lee S.S."/>
        </authorList>
    </citation>
    <scope>NUCLEOTIDE SEQUENCE [LARGE SCALE GENOMIC DNA]</scope>
    <source>
        <strain evidence="7 8">MJW-29</strain>
    </source>
</reference>
<dbReference type="PRINTS" id="PR00996">
    <property type="entry name" value="CHERMTFRASE"/>
</dbReference>
<evidence type="ECO:0000259" key="6">
    <source>
        <dbReference type="PROSITE" id="PS50123"/>
    </source>
</evidence>
<comment type="function">
    <text evidence="5">Methylation of the membrane-bound methyl-accepting chemotaxis proteins (MCP) to form gamma-glutamyl methyl ester residues in MCP.</text>
</comment>
<dbReference type="Pfam" id="PF03705">
    <property type="entry name" value="CheR_N"/>
    <property type="match status" value="1"/>
</dbReference>
<feature type="domain" description="CheR-type methyltransferase" evidence="6">
    <location>
        <begin position="4"/>
        <end position="283"/>
    </location>
</feature>
<dbReference type="PANTHER" id="PTHR24422:SF19">
    <property type="entry name" value="CHEMOTAXIS PROTEIN METHYLTRANSFERASE"/>
    <property type="match status" value="1"/>
</dbReference>
<dbReference type="InterPro" id="IPR022641">
    <property type="entry name" value="CheR_N"/>
</dbReference>